<dbReference type="AlphaFoldDB" id="A0A0F9NXJ5"/>
<protein>
    <submittedName>
        <fullName evidence="1">Uncharacterized protein</fullName>
    </submittedName>
</protein>
<evidence type="ECO:0000313" key="1">
    <source>
        <dbReference type="EMBL" id="KKN16787.1"/>
    </source>
</evidence>
<dbReference type="EMBL" id="LAZR01003581">
    <property type="protein sequence ID" value="KKN16787.1"/>
    <property type="molecule type" value="Genomic_DNA"/>
</dbReference>
<reference evidence="1" key="1">
    <citation type="journal article" date="2015" name="Nature">
        <title>Complex archaea that bridge the gap between prokaryotes and eukaryotes.</title>
        <authorList>
            <person name="Spang A."/>
            <person name="Saw J.H."/>
            <person name="Jorgensen S.L."/>
            <person name="Zaremba-Niedzwiedzka K."/>
            <person name="Martijn J."/>
            <person name="Lind A.E."/>
            <person name="van Eijk R."/>
            <person name="Schleper C."/>
            <person name="Guy L."/>
            <person name="Ettema T.J."/>
        </authorList>
    </citation>
    <scope>NUCLEOTIDE SEQUENCE</scope>
</reference>
<sequence length="65" mass="7634">MKLHEFQQKFAKTLPADRMKIVDGNKLGNMCLMDVDRALLKLDQKIGDIRLEQNELLKKVEVFFK</sequence>
<gene>
    <name evidence="1" type="ORF">LCGC14_0972490</name>
</gene>
<proteinExistence type="predicted"/>
<name>A0A0F9NXJ5_9ZZZZ</name>
<accession>A0A0F9NXJ5</accession>
<organism evidence="1">
    <name type="scientific">marine sediment metagenome</name>
    <dbReference type="NCBI Taxonomy" id="412755"/>
    <lineage>
        <taxon>unclassified sequences</taxon>
        <taxon>metagenomes</taxon>
        <taxon>ecological metagenomes</taxon>
    </lineage>
</organism>
<comment type="caution">
    <text evidence="1">The sequence shown here is derived from an EMBL/GenBank/DDBJ whole genome shotgun (WGS) entry which is preliminary data.</text>
</comment>